<organism evidence="1 2">
    <name type="scientific">Aegilops tauschii subsp. strangulata</name>
    <name type="common">Goatgrass</name>
    <dbReference type="NCBI Taxonomy" id="200361"/>
    <lineage>
        <taxon>Eukaryota</taxon>
        <taxon>Viridiplantae</taxon>
        <taxon>Streptophyta</taxon>
        <taxon>Embryophyta</taxon>
        <taxon>Tracheophyta</taxon>
        <taxon>Spermatophyta</taxon>
        <taxon>Magnoliopsida</taxon>
        <taxon>Liliopsida</taxon>
        <taxon>Poales</taxon>
        <taxon>Poaceae</taxon>
        <taxon>BOP clade</taxon>
        <taxon>Pooideae</taxon>
        <taxon>Triticodae</taxon>
        <taxon>Triticeae</taxon>
        <taxon>Triticinae</taxon>
        <taxon>Aegilops</taxon>
    </lineage>
</organism>
<reference evidence="1" key="4">
    <citation type="submission" date="2019-03" db="UniProtKB">
        <authorList>
            <consortium name="EnsemblPlants"/>
        </authorList>
    </citation>
    <scope>IDENTIFICATION</scope>
</reference>
<reference evidence="1" key="3">
    <citation type="journal article" date="2017" name="Nature">
        <title>Genome sequence of the progenitor of the wheat D genome Aegilops tauschii.</title>
        <authorList>
            <person name="Luo M.C."/>
            <person name="Gu Y.Q."/>
            <person name="Puiu D."/>
            <person name="Wang H."/>
            <person name="Twardziok S.O."/>
            <person name="Deal K.R."/>
            <person name="Huo N."/>
            <person name="Zhu T."/>
            <person name="Wang L."/>
            <person name="Wang Y."/>
            <person name="McGuire P.E."/>
            <person name="Liu S."/>
            <person name="Long H."/>
            <person name="Ramasamy R.K."/>
            <person name="Rodriguez J.C."/>
            <person name="Van S.L."/>
            <person name="Yuan L."/>
            <person name="Wang Z."/>
            <person name="Xia Z."/>
            <person name="Xiao L."/>
            <person name="Anderson O.D."/>
            <person name="Ouyang S."/>
            <person name="Liang Y."/>
            <person name="Zimin A.V."/>
            <person name="Pertea G."/>
            <person name="Qi P."/>
            <person name="Bennetzen J.L."/>
            <person name="Dai X."/>
            <person name="Dawson M.W."/>
            <person name="Muller H.G."/>
            <person name="Kugler K."/>
            <person name="Rivarola-Duarte L."/>
            <person name="Spannagl M."/>
            <person name="Mayer K.F.X."/>
            <person name="Lu F.H."/>
            <person name="Bevan M.W."/>
            <person name="Leroy P."/>
            <person name="Li P."/>
            <person name="You F.M."/>
            <person name="Sun Q."/>
            <person name="Liu Z."/>
            <person name="Lyons E."/>
            <person name="Wicker T."/>
            <person name="Salzberg S.L."/>
            <person name="Devos K.M."/>
            <person name="Dvorak J."/>
        </authorList>
    </citation>
    <scope>NUCLEOTIDE SEQUENCE [LARGE SCALE GENOMIC DNA]</scope>
    <source>
        <strain evidence="1">cv. AL8/78</strain>
    </source>
</reference>
<evidence type="ECO:0000313" key="2">
    <source>
        <dbReference type="Proteomes" id="UP000015105"/>
    </source>
</evidence>
<keyword evidence="2" id="KW-1185">Reference proteome</keyword>
<evidence type="ECO:0000313" key="1">
    <source>
        <dbReference type="EnsemblPlants" id="AET1Gv20325200.1"/>
    </source>
</evidence>
<proteinExistence type="predicted"/>
<dbReference type="EnsemblPlants" id="AET1Gv20325200.1">
    <property type="protein sequence ID" value="AET1Gv20325200.1"/>
    <property type="gene ID" value="AET1Gv20325200"/>
</dbReference>
<dbReference type="Gramene" id="AET1Gv20325200.1">
    <property type="protein sequence ID" value="AET1Gv20325200.1"/>
    <property type="gene ID" value="AET1Gv20325200"/>
</dbReference>
<reference evidence="2" key="1">
    <citation type="journal article" date="2014" name="Science">
        <title>Ancient hybridizations among the ancestral genomes of bread wheat.</title>
        <authorList>
            <consortium name="International Wheat Genome Sequencing Consortium,"/>
            <person name="Marcussen T."/>
            <person name="Sandve S.R."/>
            <person name="Heier L."/>
            <person name="Spannagl M."/>
            <person name="Pfeifer M."/>
            <person name="Jakobsen K.S."/>
            <person name="Wulff B.B."/>
            <person name="Steuernagel B."/>
            <person name="Mayer K.F."/>
            <person name="Olsen O.A."/>
        </authorList>
    </citation>
    <scope>NUCLEOTIDE SEQUENCE [LARGE SCALE GENOMIC DNA]</scope>
    <source>
        <strain evidence="2">cv. AL8/78</strain>
    </source>
</reference>
<dbReference type="Proteomes" id="UP000015105">
    <property type="component" value="Chromosome 1D"/>
</dbReference>
<dbReference type="AlphaFoldDB" id="A0A452Y7Q6"/>
<accession>A0A452Y7Q6</accession>
<protein>
    <submittedName>
        <fullName evidence="1">Uncharacterized protein</fullName>
    </submittedName>
</protein>
<reference evidence="2" key="2">
    <citation type="journal article" date="2017" name="Nat. Plants">
        <title>The Aegilops tauschii genome reveals multiple impacts of transposons.</title>
        <authorList>
            <person name="Zhao G."/>
            <person name="Zou C."/>
            <person name="Li K."/>
            <person name="Wang K."/>
            <person name="Li T."/>
            <person name="Gao L."/>
            <person name="Zhang X."/>
            <person name="Wang H."/>
            <person name="Yang Z."/>
            <person name="Liu X."/>
            <person name="Jiang W."/>
            <person name="Mao L."/>
            <person name="Kong X."/>
            <person name="Jiao Y."/>
            <person name="Jia J."/>
        </authorList>
    </citation>
    <scope>NUCLEOTIDE SEQUENCE [LARGE SCALE GENOMIC DNA]</scope>
    <source>
        <strain evidence="2">cv. AL8/78</strain>
    </source>
</reference>
<name>A0A452Y7Q6_AEGTS</name>
<sequence length="46" mass="5249">HLTEHHIARQRVELRGCLQLRRSRLKAKNQEGKLLGTAHPVAAILE</sequence>
<reference evidence="1" key="5">
    <citation type="journal article" date="2021" name="G3 (Bethesda)">
        <title>Aegilops tauschii genome assembly Aet v5.0 features greater sequence contiguity and improved annotation.</title>
        <authorList>
            <person name="Wang L."/>
            <person name="Zhu T."/>
            <person name="Rodriguez J.C."/>
            <person name="Deal K.R."/>
            <person name="Dubcovsky J."/>
            <person name="McGuire P.E."/>
            <person name="Lux T."/>
            <person name="Spannagl M."/>
            <person name="Mayer K.F.X."/>
            <person name="Baldrich P."/>
            <person name="Meyers B.C."/>
            <person name="Huo N."/>
            <person name="Gu Y.Q."/>
            <person name="Zhou H."/>
            <person name="Devos K.M."/>
            <person name="Bennetzen J.L."/>
            <person name="Unver T."/>
            <person name="Budak H."/>
            <person name="Gulick P.J."/>
            <person name="Galiba G."/>
            <person name="Kalapos B."/>
            <person name="Nelson D.R."/>
            <person name="Li P."/>
            <person name="You F.M."/>
            <person name="Luo M.C."/>
            <person name="Dvorak J."/>
        </authorList>
    </citation>
    <scope>NUCLEOTIDE SEQUENCE [LARGE SCALE GENOMIC DNA]</scope>
    <source>
        <strain evidence="1">cv. AL8/78</strain>
    </source>
</reference>